<comment type="pathway">
    <text evidence="3">Sphingolipid metabolism.</text>
</comment>
<evidence type="ECO:0000256" key="3">
    <source>
        <dbReference type="ARBA" id="ARBA00004991"/>
    </source>
</evidence>
<evidence type="ECO:0000256" key="2">
    <source>
        <dbReference type="ARBA" id="ARBA00004760"/>
    </source>
</evidence>
<evidence type="ECO:0000256" key="6">
    <source>
        <dbReference type="ARBA" id="ARBA00022692"/>
    </source>
</evidence>
<evidence type="ECO:0000256" key="1">
    <source>
        <dbReference type="ARBA" id="ARBA00004141"/>
    </source>
</evidence>
<accession>A0A2W5T998</accession>
<evidence type="ECO:0000256" key="5">
    <source>
        <dbReference type="ARBA" id="ARBA00022679"/>
    </source>
</evidence>
<evidence type="ECO:0000256" key="7">
    <source>
        <dbReference type="ARBA" id="ARBA00022989"/>
    </source>
</evidence>
<dbReference type="SUPFAM" id="SSF53448">
    <property type="entry name" value="Nucleotide-diphospho-sugar transferases"/>
    <property type="match status" value="1"/>
</dbReference>
<dbReference type="EMBL" id="QFQP01000027">
    <property type="protein sequence ID" value="PZR08045.1"/>
    <property type="molecule type" value="Genomic_DNA"/>
</dbReference>
<dbReference type="InterPro" id="IPR029044">
    <property type="entry name" value="Nucleotide-diphossugar_trans"/>
</dbReference>
<organism evidence="10 11">
    <name type="scientific">Archangium gephyra</name>
    <dbReference type="NCBI Taxonomy" id="48"/>
    <lineage>
        <taxon>Bacteria</taxon>
        <taxon>Pseudomonadati</taxon>
        <taxon>Myxococcota</taxon>
        <taxon>Myxococcia</taxon>
        <taxon>Myxococcales</taxon>
        <taxon>Cystobacterineae</taxon>
        <taxon>Archangiaceae</taxon>
        <taxon>Archangium</taxon>
    </lineage>
</organism>
<evidence type="ECO:0000313" key="10">
    <source>
        <dbReference type="EMBL" id="PZR08045.1"/>
    </source>
</evidence>
<dbReference type="Proteomes" id="UP000249061">
    <property type="component" value="Unassembled WGS sequence"/>
</dbReference>
<dbReference type="AlphaFoldDB" id="A0A2W5T998"/>
<dbReference type="GO" id="GO:0016757">
    <property type="term" value="F:glycosyltransferase activity"/>
    <property type="evidence" value="ECO:0007669"/>
    <property type="project" value="UniProtKB-KW"/>
</dbReference>
<feature type="transmembrane region" description="Helical" evidence="9">
    <location>
        <begin position="254"/>
        <end position="275"/>
    </location>
</feature>
<reference evidence="10 11" key="1">
    <citation type="submission" date="2017-08" db="EMBL/GenBank/DDBJ databases">
        <title>Infants hospitalized years apart are colonized by the same room-sourced microbial strains.</title>
        <authorList>
            <person name="Brooks B."/>
            <person name="Olm M.R."/>
            <person name="Firek B.A."/>
            <person name="Baker R."/>
            <person name="Thomas B.C."/>
            <person name="Morowitz M.J."/>
            <person name="Banfield J.F."/>
        </authorList>
    </citation>
    <scope>NUCLEOTIDE SEQUENCE [LARGE SCALE GENOMIC DNA]</scope>
    <source>
        <strain evidence="10">S2_003_000_R2_14</strain>
    </source>
</reference>
<feature type="transmembrane region" description="Helical" evidence="9">
    <location>
        <begin position="281"/>
        <end position="300"/>
    </location>
</feature>
<name>A0A2W5T998_9BACT</name>
<proteinExistence type="predicted"/>
<keyword evidence="7 9" id="KW-1133">Transmembrane helix</keyword>
<evidence type="ECO:0000256" key="4">
    <source>
        <dbReference type="ARBA" id="ARBA00022676"/>
    </source>
</evidence>
<dbReference type="InterPro" id="IPR025993">
    <property type="entry name" value="Ceramide_glucosylTrfase"/>
</dbReference>
<comment type="pathway">
    <text evidence="2">Lipid metabolism; sphingolipid metabolism.</text>
</comment>
<evidence type="ECO:0000313" key="11">
    <source>
        <dbReference type="Proteomes" id="UP000249061"/>
    </source>
</evidence>
<keyword evidence="5" id="KW-0808">Transferase</keyword>
<keyword evidence="8 9" id="KW-0472">Membrane</keyword>
<evidence type="ECO:0000256" key="8">
    <source>
        <dbReference type="ARBA" id="ARBA00023136"/>
    </source>
</evidence>
<keyword evidence="6 9" id="KW-0812">Transmembrane</keyword>
<dbReference type="Pfam" id="PF13506">
    <property type="entry name" value="Glyco_transf_21"/>
    <property type="match status" value="1"/>
</dbReference>
<keyword evidence="4" id="KW-0328">Glycosyltransferase</keyword>
<feature type="transmembrane region" description="Helical" evidence="9">
    <location>
        <begin position="12"/>
        <end position="34"/>
    </location>
</feature>
<sequence>MDGALPYARGGGAMSIAFALWCAVAIGFTATALLRAGRRRGLVGRVPSEPIVLLRPVDAPTPTELQNLKHLAQGVEQYVVAPVPSGAGAWLASDPHGFNRKLGHIHAALAKLGVMKPVLIVDADVHVDDALVGALVAGLDSGAALAWASPAPVEPGFERGLLVQSAHSFEVLDAISPGSSPLCGKAMALSPAALEVLRSIPDCVGEDLELSKALHRRGLTTRLVARANLPGRRSLEASFARFTRWMQVLRAHRGALFPTIPLFFACTPLLMLAAAALDSQLLTALTAVLVLARFGLAFALERSLSPWWFAGECLLLASWVKSLLLGSRVTWRGRVLHIGAKGVLE</sequence>
<comment type="subcellular location">
    <subcellularLocation>
        <location evidence="1">Membrane</location>
        <topology evidence="1">Multi-pass membrane protein</topology>
    </subcellularLocation>
</comment>
<dbReference type="GO" id="GO:0016020">
    <property type="term" value="C:membrane"/>
    <property type="evidence" value="ECO:0007669"/>
    <property type="project" value="UniProtKB-SubCell"/>
</dbReference>
<protein>
    <submittedName>
        <fullName evidence="10">Carotenoid biosynthesis protein</fullName>
    </submittedName>
</protein>
<evidence type="ECO:0000256" key="9">
    <source>
        <dbReference type="SAM" id="Phobius"/>
    </source>
</evidence>
<comment type="caution">
    <text evidence="10">The sequence shown here is derived from an EMBL/GenBank/DDBJ whole genome shotgun (WGS) entry which is preliminary data.</text>
</comment>
<gene>
    <name evidence="10" type="ORF">DI536_25755</name>
</gene>